<keyword evidence="3" id="KW-0430">Lectin</keyword>
<dbReference type="InterPro" id="IPR001304">
    <property type="entry name" value="C-type_lectin-like"/>
</dbReference>
<evidence type="ECO:0000256" key="2">
    <source>
        <dbReference type="ARBA" id="ARBA00022692"/>
    </source>
</evidence>
<keyword evidence="6 8" id="KW-0472">Membrane</keyword>
<feature type="transmembrane region" description="Helical" evidence="8">
    <location>
        <begin position="91"/>
        <end position="112"/>
    </location>
</feature>
<dbReference type="SUPFAM" id="SSF56436">
    <property type="entry name" value="C-type lectin-like"/>
    <property type="match status" value="2"/>
</dbReference>
<evidence type="ECO:0000256" key="1">
    <source>
        <dbReference type="ARBA" id="ARBA00004401"/>
    </source>
</evidence>
<dbReference type="PROSITE" id="PS50041">
    <property type="entry name" value="C_TYPE_LECTIN_2"/>
    <property type="match status" value="2"/>
</dbReference>
<dbReference type="GO" id="GO:0005886">
    <property type="term" value="C:plasma membrane"/>
    <property type="evidence" value="ECO:0007669"/>
    <property type="project" value="UniProtKB-SubCell"/>
</dbReference>
<accession>A0A5F9DCN9</accession>
<dbReference type="InterPro" id="IPR016187">
    <property type="entry name" value="CTDL_fold"/>
</dbReference>
<dbReference type="CDD" id="cd03593">
    <property type="entry name" value="CLECT_NK_receptors_like"/>
    <property type="match status" value="1"/>
</dbReference>
<dbReference type="GeneTree" id="ENSGT00940000164346"/>
<dbReference type="GO" id="GO:0045954">
    <property type="term" value="P:positive regulation of natural killer cell mediated cytotoxicity"/>
    <property type="evidence" value="ECO:0007669"/>
    <property type="project" value="TreeGrafter"/>
</dbReference>
<dbReference type="PANTHER" id="PTHR22800:SF243">
    <property type="entry name" value="KILLER CELL LECTIN-LIKE RECEPTOR SUBFAMILY H, MEMBER 1"/>
    <property type="match status" value="1"/>
</dbReference>
<dbReference type="Proteomes" id="UP000001811">
    <property type="component" value="Unplaced"/>
</dbReference>
<dbReference type="Pfam" id="PF00059">
    <property type="entry name" value="Lectin_C"/>
    <property type="match status" value="2"/>
</dbReference>
<dbReference type="InterPro" id="IPR016186">
    <property type="entry name" value="C-type_lectin-like/link_sf"/>
</dbReference>
<comment type="subcellular location">
    <subcellularLocation>
        <location evidence="1">Cell membrane</location>
        <topology evidence="1">Single-pass type II membrane protein</topology>
    </subcellularLocation>
</comment>
<sequence>MDSSLVKIDDIQELNFIQSHIKYTYWIGLYQKEDKNEWKWQDNTKLAQQLLKLSEMSEEKVTYSELKLSHAKKKEGKRHLAHKKRENPCTVILGIICAVLLLASIGLGYMYFQKCPKCTTQDMENTKEKNTSSVQLEDHSVVPSEQACGFLQGRHFCCGRNCYYFSEKEETWEESRNLCWNMDSSLVKIDDIQELNFIQSHIKYTYWIGLYKKEDKNEWKWRDNTKLAQQL</sequence>
<evidence type="ECO:0000256" key="5">
    <source>
        <dbReference type="ARBA" id="ARBA00022989"/>
    </source>
</evidence>
<keyword evidence="7" id="KW-0325">Glycoprotein</keyword>
<reference evidence="10 11" key="1">
    <citation type="journal article" date="2011" name="Nature">
        <title>A high-resolution map of human evolutionary constraint using 29 mammals.</title>
        <authorList>
            <person name="Lindblad-Toh K."/>
            <person name="Garber M."/>
            <person name="Zuk O."/>
            <person name="Lin M.F."/>
            <person name="Parker B.J."/>
            <person name="Washietl S."/>
            <person name="Kheradpour P."/>
            <person name="Ernst J."/>
            <person name="Jordan G."/>
            <person name="Mauceli E."/>
            <person name="Ward L.D."/>
            <person name="Lowe C.B."/>
            <person name="Holloway A.K."/>
            <person name="Clamp M."/>
            <person name="Gnerre S."/>
            <person name="Alfoldi J."/>
            <person name="Beal K."/>
            <person name="Chang J."/>
            <person name="Clawson H."/>
            <person name="Cuff J."/>
            <person name="Di Palma F."/>
            <person name="Fitzgerald S."/>
            <person name="Flicek P."/>
            <person name="Guttman M."/>
            <person name="Hubisz M.J."/>
            <person name="Jaffe D.B."/>
            <person name="Jungreis I."/>
            <person name="Kent W.J."/>
            <person name="Kostka D."/>
            <person name="Lara M."/>
            <person name="Martins A.L."/>
            <person name="Massingham T."/>
            <person name="Moltke I."/>
            <person name="Raney B.J."/>
            <person name="Rasmussen M.D."/>
            <person name="Robinson J."/>
            <person name="Stark A."/>
            <person name="Vilella A.J."/>
            <person name="Wen J."/>
            <person name="Xie X."/>
            <person name="Zody M.C."/>
            <person name="Baldwin J."/>
            <person name="Bloom T."/>
            <person name="Chin C.W."/>
            <person name="Heiman D."/>
            <person name="Nicol R."/>
            <person name="Nusbaum C."/>
            <person name="Young S."/>
            <person name="Wilkinson J."/>
            <person name="Worley K.C."/>
            <person name="Kovar C.L."/>
            <person name="Muzny D.M."/>
            <person name="Gibbs R.A."/>
            <person name="Cree A."/>
            <person name="Dihn H.H."/>
            <person name="Fowler G."/>
            <person name="Jhangiani S."/>
            <person name="Joshi V."/>
            <person name="Lee S."/>
            <person name="Lewis L.R."/>
            <person name="Nazareth L.V."/>
            <person name="Okwuonu G."/>
            <person name="Santibanez J."/>
            <person name="Warren W.C."/>
            <person name="Mardis E.R."/>
            <person name="Weinstock G.M."/>
            <person name="Wilson R.K."/>
            <person name="Delehaunty K."/>
            <person name="Dooling D."/>
            <person name="Fronik C."/>
            <person name="Fulton L."/>
            <person name="Fulton B."/>
            <person name="Graves T."/>
            <person name="Minx P."/>
            <person name="Sodergren E."/>
            <person name="Birney E."/>
            <person name="Margulies E.H."/>
            <person name="Herrero J."/>
            <person name="Green E.D."/>
            <person name="Haussler D."/>
            <person name="Siepel A."/>
            <person name="Goldman N."/>
            <person name="Pollard K.S."/>
            <person name="Pedersen J.S."/>
            <person name="Lander E.S."/>
            <person name="Kellis M."/>
        </authorList>
    </citation>
    <scope>NUCLEOTIDE SEQUENCE [LARGE SCALE GENOMIC DNA]</scope>
    <source>
        <strain evidence="11">Thorbecke</strain>
    </source>
</reference>
<feature type="domain" description="C-type lectin" evidence="9">
    <location>
        <begin position="1"/>
        <end position="98"/>
    </location>
</feature>
<evidence type="ECO:0000259" key="9">
    <source>
        <dbReference type="PROSITE" id="PS50041"/>
    </source>
</evidence>
<evidence type="ECO:0000313" key="10">
    <source>
        <dbReference type="Ensembl" id="ENSOCUP00000043987.1"/>
    </source>
</evidence>
<dbReference type="InterPro" id="IPR050919">
    <property type="entry name" value="NKG2/CD94_NK_receptors"/>
</dbReference>
<reference evidence="10" key="2">
    <citation type="submission" date="2025-08" db="UniProtKB">
        <authorList>
            <consortium name="Ensembl"/>
        </authorList>
    </citation>
    <scope>IDENTIFICATION</scope>
    <source>
        <strain evidence="10">Thorbecke</strain>
    </source>
</reference>
<dbReference type="PANTHER" id="PTHR22800">
    <property type="entry name" value="C-TYPE LECTIN PROTEINS"/>
    <property type="match status" value="1"/>
</dbReference>
<evidence type="ECO:0000256" key="6">
    <source>
        <dbReference type="ARBA" id="ARBA00023136"/>
    </source>
</evidence>
<dbReference type="Ensembl" id="ENSOCUT00000060213.1">
    <property type="protein sequence ID" value="ENSOCUP00000043987.1"/>
    <property type="gene ID" value="ENSOCUG00000039387.1"/>
</dbReference>
<dbReference type="FunCoup" id="A0A5F9DCN9">
    <property type="interactions" value="1"/>
</dbReference>
<dbReference type="InParanoid" id="A0A5F9DCN9"/>
<keyword evidence="2 8" id="KW-0812">Transmembrane</keyword>
<feature type="domain" description="C-type lectin" evidence="9">
    <location>
        <begin position="158"/>
        <end position="227"/>
    </location>
</feature>
<name>A0A5F9DCN9_RABIT</name>
<dbReference type="InterPro" id="IPR033992">
    <property type="entry name" value="NKR-like_CTLD"/>
</dbReference>
<evidence type="ECO:0000313" key="11">
    <source>
        <dbReference type="Proteomes" id="UP000001811"/>
    </source>
</evidence>
<reference evidence="10" key="3">
    <citation type="submission" date="2025-09" db="UniProtKB">
        <authorList>
            <consortium name="Ensembl"/>
        </authorList>
    </citation>
    <scope>IDENTIFICATION</scope>
    <source>
        <strain evidence="10">Thorbecke</strain>
    </source>
</reference>
<keyword evidence="11" id="KW-1185">Reference proteome</keyword>
<dbReference type="Gene3D" id="3.10.100.10">
    <property type="entry name" value="Mannose-Binding Protein A, subunit A"/>
    <property type="match status" value="2"/>
</dbReference>
<evidence type="ECO:0000256" key="4">
    <source>
        <dbReference type="ARBA" id="ARBA00022968"/>
    </source>
</evidence>
<evidence type="ECO:0000256" key="7">
    <source>
        <dbReference type="ARBA" id="ARBA00023180"/>
    </source>
</evidence>
<keyword evidence="5 8" id="KW-1133">Transmembrane helix</keyword>
<protein>
    <recommendedName>
        <fullName evidence="9">C-type lectin domain-containing protein</fullName>
    </recommendedName>
</protein>
<dbReference type="AlphaFoldDB" id="A0A5F9DCN9"/>
<evidence type="ECO:0000256" key="3">
    <source>
        <dbReference type="ARBA" id="ARBA00022734"/>
    </source>
</evidence>
<proteinExistence type="predicted"/>
<keyword evidence="4" id="KW-0735">Signal-anchor</keyword>
<organism evidence="10 11">
    <name type="scientific">Oryctolagus cuniculus</name>
    <name type="common">Rabbit</name>
    <dbReference type="NCBI Taxonomy" id="9986"/>
    <lineage>
        <taxon>Eukaryota</taxon>
        <taxon>Metazoa</taxon>
        <taxon>Chordata</taxon>
        <taxon>Craniata</taxon>
        <taxon>Vertebrata</taxon>
        <taxon>Euteleostomi</taxon>
        <taxon>Mammalia</taxon>
        <taxon>Eutheria</taxon>
        <taxon>Euarchontoglires</taxon>
        <taxon>Glires</taxon>
        <taxon>Lagomorpha</taxon>
        <taxon>Leporidae</taxon>
        <taxon>Oryctolagus</taxon>
    </lineage>
</organism>
<dbReference type="GO" id="GO:0030246">
    <property type="term" value="F:carbohydrate binding"/>
    <property type="evidence" value="ECO:0007669"/>
    <property type="project" value="UniProtKB-KW"/>
</dbReference>
<evidence type="ECO:0000256" key="8">
    <source>
        <dbReference type="SAM" id="Phobius"/>
    </source>
</evidence>
<dbReference type="GO" id="GO:0002223">
    <property type="term" value="P:stimulatory C-type lectin receptor signaling pathway"/>
    <property type="evidence" value="ECO:0007669"/>
    <property type="project" value="TreeGrafter"/>
</dbReference>